<name>A0ABS3FYC1_9CYAN</name>
<dbReference type="Gene3D" id="3.30.540.10">
    <property type="entry name" value="Fructose-1,6-Bisphosphatase, subunit A, domain 1"/>
    <property type="match status" value="1"/>
</dbReference>
<proteinExistence type="predicted"/>
<evidence type="ECO:0000313" key="2">
    <source>
        <dbReference type="Proteomes" id="UP000664844"/>
    </source>
</evidence>
<dbReference type="SUPFAM" id="SSF56655">
    <property type="entry name" value="Carbohydrate phosphatase"/>
    <property type="match status" value="1"/>
</dbReference>
<accession>A0ABS3FYC1</accession>
<dbReference type="Gene3D" id="3.40.190.80">
    <property type="match status" value="1"/>
</dbReference>
<sequence>MQTLNVELERKIRDLIYQCGTLAEELAKQPYSVSEKGPEDYVTSVDRELDRLLTTGFSELFPQDGIITEENERSRLAFNGDRQRLWCIDPLDGTEGFIQGKPHYSVMIGLLSNFQPIAGWIYAPALDQMYYGGTDWGLFQSVGGSAVEPLSPVEPPPPNSSACPIMLGDRDQRNFGEAIASFVPGICYSSLGSFGLKVMEVICGRAGLYLYLNGRVKLWDTAGPVALAKAAGLVCCDLEGTPLSFEPAALFSDTLIHKQPILIGWPSYVEALRSPICEAVLATQTP</sequence>
<comment type="caution">
    <text evidence="1">The sequence shown here is derived from an EMBL/GenBank/DDBJ whole genome shotgun (WGS) entry which is preliminary data.</text>
</comment>
<dbReference type="EMBL" id="JAFLQW010000640">
    <property type="protein sequence ID" value="MBO0352124.1"/>
    <property type="molecule type" value="Genomic_DNA"/>
</dbReference>
<dbReference type="PRINTS" id="PR00377">
    <property type="entry name" value="IMPHPHTASES"/>
</dbReference>
<protein>
    <submittedName>
        <fullName evidence="1">Inositol monophosphatase family protein</fullName>
    </submittedName>
</protein>
<dbReference type="CDD" id="cd01637">
    <property type="entry name" value="IMPase_like"/>
    <property type="match status" value="1"/>
</dbReference>
<gene>
    <name evidence="1" type="ORF">J0895_24180</name>
</gene>
<keyword evidence="2" id="KW-1185">Reference proteome</keyword>
<dbReference type="Proteomes" id="UP000664844">
    <property type="component" value="Unassembled WGS sequence"/>
</dbReference>
<dbReference type="PANTHER" id="PTHR20854">
    <property type="entry name" value="INOSITOL MONOPHOSPHATASE"/>
    <property type="match status" value="1"/>
</dbReference>
<reference evidence="1 2" key="1">
    <citation type="submission" date="2021-03" db="EMBL/GenBank/DDBJ databases">
        <title>Metabolic Capacity of the Antarctic Cyanobacterium Phormidium pseudopriestleyi that Sustains Oxygenic Photosynthesis in the Presence of Hydrogen Sulfide.</title>
        <authorList>
            <person name="Lumian J.E."/>
            <person name="Jungblut A.D."/>
            <person name="Dillon M.L."/>
            <person name="Hawes I."/>
            <person name="Doran P.T."/>
            <person name="Mackey T.J."/>
            <person name="Dick G.J."/>
            <person name="Grettenberger C.L."/>
            <person name="Sumner D.Y."/>
        </authorList>
    </citation>
    <scope>NUCLEOTIDE SEQUENCE [LARGE SCALE GENOMIC DNA]</scope>
    <source>
        <strain evidence="1 2">FRX01</strain>
    </source>
</reference>
<evidence type="ECO:0000313" key="1">
    <source>
        <dbReference type="EMBL" id="MBO0352124.1"/>
    </source>
</evidence>
<dbReference type="Pfam" id="PF00459">
    <property type="entry name" value="Inositol_P"/>
    <property type="match status" value="1"/>
</dbReference>
<organism evidence="1 2">
    <name type="scientific">Phormidium pseudopriestleyi FRX01</name>
    <dbReference type="NCBI Taxonomy" id="1759528"/>
    <lineage>
        <taxon>Bacteria</taxon>
        <taxon>Bacillati</taxon>
        <taxon>Cyanobacteriota</taxon>
        <taxon>Cyanophyceae</taxon>
        <taxon>Oscillatoriophycideae</taxon>
        <taxon>Oscillatoriales</taxon>
        <taxon>Oscillatoriaceae</taxon>
        <taxon>Phormidium</taxon>
    </lineage>
</organism>
<dbReference type="RefSeq" id="WP_207090539.1">
    <property type="nucleotide sequence ID" value="NZ_JAFLQW010000640.1"/>
</dbReference>
<dbReference type="PANTHER" id="PTHR20854:SF4">
    <property type="entry name" value="INOSITOL-1-MONOPHOSPHATASE-RELATED"/>
    <property type="match status" value="1"/>
</dbReference>
<dbReference type="InterPro" id="IPR000760">
    <property type="entry name" value="Inositol_monophosphatase-like"/>
</dbReference>